<sequence>MSLIKTFCLFILILFLMASCKEKPKVIFNVKAVKSNLAPDQSETMGKVINDYLSLKNALVATDEQQAKRSAIAMQNQMKAFKVIYDSASVKHAIQVSLFSELISMDKNLSNIVEQNDKSCEPQRIYFKNLSDSLYAFVKNHETTRLQLYRYYCPMALNGKGGWWLSTSKKVENPYFGSKMLTCGELVDTLQ</sequence>
<evidence type="ECO:0000313" key="2">
    <source>
        <dbReference type="EMBL" id="KAA5532328.1"/>
    </source>
</evidence>
<protein>
    <submittedName>
        <fullName evidence="2">DUF3347 domain-containing protein</fullName>
    </submittedName>
</protein>
<comment type="caution">
    <text evidence="2">The sequence shown here is derived from an EMBL/GenBank/DDBJ whole genome shotgun (WGS) entry which is preliminary data.</text>
</comment>
<organism evidence="2 3">
    <name type="scientific">Taibaiella lutea</name>
    <dbReference type="NCBI Taxonomy" id="2608001"/>
    <lineage>
        <taxon>Bacteria</taxon>
        <taxon>Pseudomonadati</taxon>
        <taxon>Bacteroidota</taxon>
        <taxon>Chitinophagia</taxon>
        <taxon>Chitinophagales</taxon>
        <taxon>Chitinophagaceae</taxon>
        <taxon>Taibaiella</taxon>
    </lineage>
</organism>
<evidence type="ECO:0000259" key="1">
    <source>
        <dbReference type="Pfam" id="PF11827"/>
    </source>
</evidence>
<accession>A0A5M6CAX8</accession>
<proteinExistence type="predicted"/>
<dbReference type="EMBL" id="VWSH01000004">
    <property type="protein sequence ID" value="KAA5532328.1"/>
    <property type="molecule type" value="Genomic_DNA"/>
</dbReference>
<feature type="domain" description="DUF3347" evidence="1">
    <location>
        <begin position="48"/>
        <end position="143"/>
    </location>
</feature>
<name>A0A5M6CAX8_9BACT</name>
<keyword evidence="3" id="KW-1185">Reference proteome</keyword>
<dbReference type="Pfam" id="PF11827">
    <property type="entry name" value="DUF3347"/>
    <property type="match status" value="1"/>
</dbReference>
<dbReference type="RefSeq" id="WP_150033831.1">
    <property type="nucleotide sequence ID" value="NZ_VWSH01000004.1"/>
</dbReference>
<dbReference type="AlphaFoldDB" id="A0A5M6CAX8"/>
<reference evidence="2 3" key="1">
    <citation type="submission" date="2019-09" db="EMBL/GenBank/DDBJ databases">
        <title>Genome sequence and assembly of Taibaiella sp.</title>
        <authorList>
            <person name="Chhetri G."/>
        </authorList>
    </citation>
    <scope>NUCLEOTIDE SEQUENCE [LARGE SCALE GENOMIC DNA]</scope>
    <source>
        <strain evidence="2 3">KVB11</strain>
    </source>
</reference>
<dbReference type="PROSITE" id="PS51257">
    <property type="entry name" value="PROKAR_LIPOPROTEIN"/>
    <property type="match status" value="1"/>
</dbReference>
<evidence type="ECO:0000313" key="3">
    <source>
        <dbReference type="Proteomes" id="UP000323632"/>
    </source>
</evidence>
<dbReference type="InterPro" id="IPR021782">
    <property type="entry name" value="DUF3347"/>
</dbReference>
<dbReference type="Proteomes" id="UP000323632">
    <property type="component" value="Unassembled WGS sequence"/>
</dbReference>
<gene>
    <name evidence="2" type="ORF">F0919_16165</name>
</gene>